<dbReference type="FunCoup" id="A0A1D2VNF7">
    <property type="interactions" value="819"/>
</dbReference>
<evidence type="ECO:0000256" key="3">
    <source>
        <dbReference type="ARBA" id="ARBA00022664"/>
    </source>
</evidence>
<dbReference type="GO" id="GO:0000956">
    <property type="term" value="P:nuclear-transcribed mRNA catabolic process"/>
    <property type="evidence" value="ECO:0007669"/>
    <property type="project" value="EnsemblFungi"/>
</dbReference>
<dbReference type="EMBL" id="KV454476">
    <property type="protein sequence ID" value="ODV63148.1"/>
    <property type="molecule type" value="Genomic_DNA"/>
</dbReference>
<evidence type="ECO:0000256" key="2">
    <source>
        <dbReference type="ARBA" id="ARBA00010725"/>
    </source>
</evidence>
<dbReference type="Proteomes" id="UP000095038">
    <property type="component" value="Unassembled WGS sequence"/>
</dbReference>
<dbReference type="SMART" id="SM00360">
    <property type="entry name" value="RRM"/>
    <property type="match status" value="1"/>
</dbReference>
<dbReference type="GO" id="GO:0000243">
    <property type="term" value="C:commitment complex"/>
    <property type="evidence" value="ECO:0007669"/>
    <property type="project" value="EnsemblFungi"/>
</dbReference>
<keyword evidence="4 7" id="KW-0508">mRNA splicing</keyword>
<dbReference type="OrthoDB" id="201398at2759"/>
<dbReference type="GO" id="GO:0045292">
    <property type="term" value="P:mRNA cis splicing, via spliceosome"/>
    <property type="evidence" value="ECO:0007669"/>
    <property type="project" value="InterPro"/>
</dbReference>
<keyword evidence="5 7" id="KW-0539">Nucleus</keyword>
<dbReference type="InterPro" id="IPR012677">
    <property type="entry name" value="Nucleotide-bd_a/b_plait_sf"/>
</dbReference>
<organism evidence="9 10">
    <name type="scientific">Ascoidea rubescens DSM 1968</name>
    <dbReference type="NCBI Taxonomy" id="1344418"/>
    <lineage>
        <taxon>Eukaryota</taxon>
        <taxon>Fungi</taxon>
        <taxon>Dikarya</taxon>
        <taxon>Ascomycota</taxon>
        <taxon>Saccharomycotina</taxon>
        <taxon>Saccharomycetes</taxon>
        <taxon>Ascoideaceae</taxon>
        <taxon>Ascoidea</taxon>
    </lineage>
</organism>
<keyword evidence="10" id="KW-1185">Reference proteome</keyword>
<evidence type="ECO:0000256" key="4">
    <source>
        <dbReference type="ARBA" id="ARBA00023187"/>
    </source>
</evidence>
<proteinExistence type="inferred from homology"/>
<dbReference type="GO" id="GO:0042789">
    <property type="term" value="P:mRNA transcription by RNA polymerase II"/>
    <property type="evidence" value="ECO:0007669"/>
    <property type="project" value="EnsemblFungi"/>
</dbReference>
<keyword evidence="3 7" id="KW-0507">mRNA processing</keyword>
<dbReference type="GO" id="GO:0005846">
    <property type="term" value="C:nuclear cap binding complex"/>
    <property type="evidence" value="ECO:0007669"/>
    <property type="project" value="EnsemblFungi"/>
</dbReference>
<evidence type="ECO:0000256" key="1">
    <source>
        <dbReference type="ARBA" id="ARBA00004123"/>
    </source>
</evidence>
<dbReference type="GO" id="GO:0006970">
    <property type="term" value="P:response to osmotic stress"/>
    <property type="evidence" value="ECO:0007669"/>
    <property type="project" value="EnsemblFungi"/>
</dbReference>
<evidence type="ECO:0000256" key="7">
    <source>
        <dbReference type="RuleBase" id="RU364036"/>
    </source>
</evidence>
<dbReference type="InterPro" id="IPR000504">
    <property type="entry name" value="RRM_dom"/>
</dbReference>
<dbReference type="AlphaFoldDB" id="A0A1D2VNF7"/>
<evidence type="ECO:0000313" key="9">
    <source>
        <dbReference type="EMBL" id="ODV63148.1"/>
    </source>
</evidence>
<evidence type="ECO:0000256" key="6">
    <source>
        <dbReference type="PROSITE-ProRule" id="PRU00176"/>
    </source>
</evidence>
<dbReference type="InParanoid" id="A0A1D2VNF7"/>
<feature type="non-terminal residue" evidence="9">
    <location>
        <position position="134"/>
    </location>
</feature>
<dbReference type="Pfam" id="PF00076">
    <property type="entry name" value="RRM_1"/>
    <property type="match status" value="1"/>
</dbReference>
<dbReference type="PROSITE" id="PS50102">
    <property type="entry name" value="RRM"/>
    <property type="match status" value="1"/>
</dbReference>
<evidence type="ECO:0000313" key="10">
    <source>
        <dbReference type="Proteomes" id="UP000095038"/>
    </source>
</evidence>
<protein>
    <recommendedName>
        <fullName evidence="7">Nuclear cap-binding protein subunit 2</fullName>
    </recommendedName>
    <alternativeName>
        <fullName evidence="7">20 kDa nuclear cap-binding protein</fullName>
    </alternativeName>
</protein>
<dbReference type="PANTHER" id="PTHR18847:SF0">
    <property type="entry name" value="NUCLEAR CAP-BINDING PROTEIN SUBUNIT 2"/>
    <property type="match status" value="1"/>
</dbReference>
<dbReference type="GO" id="GO:0031124">
    <property type="term" value="P:mRNA 3'-end processing"/>
    <property type="evidence" value="ECO:0007669"/>
    <property type="project" value="EnsemblFungi"/>
</dbReference>
<evidence type="ECO:0000259" key="8">
    <source>
        <dbReference type="PROSITE" id="PS50102"/>
    </source>
</evidence>
<dbReference type="RefSeq" id="XP_020049455.1">
    <property type="nucleotide sequence ID" value="XM_020189498.1"/>
</dbReference>
<dbReference type="InterPro" id="IPR027157">
    <property type="entry name" value="NCBP2"/>
</dbReference>
<dbReference type="SUPFAM" id="SSF54928">
    <property type="entry name" value="RNA-binding domain, RBD"/>
    <property type="match status" value="1"/>
</dbReference>
<comment type="subcellular location">
    <subcellularLocation>
        <location evidence="1 7">Nucleus</location>
    </subcellularLocation>
</comment>
<keyword evidence="6 7" id="KW-0694">RNA-binding</keyword>
<dbReference type="GO" id="GO:0000339">
    <property type="term" value="F:RNA cap binding"/>
    <property type="evidence" value="ECO:0007669"/>
    <property type="project" value="EnsemblFungi"/>
</dbReference>
<dbReference type="STRING" id="1344418.A0A1D2VNF7"/>
<accession>A0A1D2VNF7</accession>
<dbReference type="GO" id="GO:0006406">
    <property type="term" value="P:mRNA export from nucleus"/>
    <property type="evidence" value="ECO:0007669"/>
    <property type="project" value="EnsemblFungi"/>
</dbReference>
<feature type="domain" description="RRM" evidence="8">
    <location>
        <begin position="42"/>
        <end position="120"/>
    </location>
</feature>
<gene>
    <name evidence="9" type="ORF">ASCRUDRAFT_17687</name>
</gene>
<dbReference type="GeneID" id="30963134"/>
<evidence type="ECO:0000256" key="5">
    <source>
        <dbReference type="ARBA" id="ARBA00023242"/>
    </source>
</evidence>
<reference evidence="10" key="1">
    <citation type="submission" date="2016-05" db="EMBL/GenBank/DDBJ databases">
        <title>Comparative genomics of biotechnologically important yeasts.</title>
        <authorList>
            <consortium name="DOE Joint Genome Institute"/>
            <person name="Riley R."/>
            <person name="Haridas S."/>
            <person name="Wolfe K.H."/>
            <person name="Lopes M.R."/>
            <person name="Hittinger C.T."/>
            <person name="Goker M."/>
            <person name="Salamov A."/>
            <person name="Wisecaver J."/>
            <person name="Long T.M."/>
            <person name="Aerts A.L."/>
            <person name="Barry K."/>
            <person name="Choi C."/>
            <person name="Clum A."/>
            <person name="Coughlan A.Y."/>
            <person name="Deshpande S."/>
            <person name="Douglass A.P."/>
            <person name="Hanson S.J."/>
            <person name="Klenk H.-P."/>
            <person name="Labutti K."/>
            <person name="Lapidus A."/>
            <person name="Lindquist E."/>
            <person name="Lipzen A."/>
            <person name="Meier-Kolthoff J.P."/>
            <person name="Ohm R.A."/>
            <person name="Otillar R.P."/>
            <person name="Pangilinan J."/>
            <person name="Peng Y."/>
            <person name="Rokas A."/>
            <person name="Rosa C.A."/>
            <person name="Scheuner C."/>
            <person name="Sibirny A.A."/>
            <person name="Slot J.C."/>
            <person name="Stielow J.B."/>
            <person name="Sun H."/>
            <person name="Kurtzman C.P."/>
            <person name="Blackwell M."/>
            <person name="Grigoriev I.V."/>
            <person name="Jeffries T.W."/>
        </authorList>
    </citation>
    <scope>NUCLEOTIDE SEQUENCE [LARGE SCALE GENOMIC DNA]</scope>
    <source>
        <strain evidence="10">DSM 1968</strain>
    </source>
</reference>
<comment type="similarity">
    <text evidence="2 7">Belongs to the RRM NCBP2 family.</text>
</comment>
<dbReference type="InterPro" id="IPR035979">
    <property type="entry name" value="RBD_domain_sf"/>
</dbReference>
<sequence>EFAEYDFKHSAQRLDVPSKYLLSKAIKKKNGYDQLKRTMVSRTIYVQVLDFSITEEQIYQMFSKVGEVEKVIAGLNSQSQEPCGFWFIIFENQEGVFQAIKYLNQTKLMNHFLQIDLDLGFKSGREFGRGVKGG</sequence>
<dbReference type="PANTHER" id="PTHR18847">
    <property type="entry name" value="20 KD NUCLEAR CAP BINDING PROTEIN"/>
    <property type="match status" value="1"/>
</dbReference>
<name>A0A1D2VNF7_9ASCO</name>
<dbReference type="Gene3D" id="3.30.70.330">
    <property type="match status" value="1"/>
</dbReference>
<feature type="non-terminal residue" evidence="9">
    <location>
        <position position="1"/>
    </location>
</feature>